<feature type="compositionally biased region" description="Low complexity" evidence="1">
    <location>
        <begin position="82"/>
        <end position="93"/>
    </location>
</feature>
<name>A0A2T3BB32_AMORE</name>
<dbReference type="RefSeq" id="XP_024724146.1">
    <property type="nucleotide sequence ID" value="XM_024863430.1"/>
</dbReference>
<evidence type="ECO:0000313" key="2">
    <source>
        <dbReference type="EMBL" id="PSS25547.1"/>
    </source>
</evidence>
<dbReference type="AlphaFoldDB" id="A0A2T3BB32"/>
<organism evidence="2 3">
    <name type="scientific">Amorphotheca resinae ATCC 22711</name>
    <dbReference type="NCBI Taxonomy" id="857342"/>
    <lineage>
        <taxon>Eukaryota</taxon>
        <taxon>Fungi</taxon>
        <taxon>Dikarya</taxon>
        <taxon>Ascomycota</taxon>
        <taxon>Pezizomycotina</taxon>
        <taxon>Leotiomycetes</taxon>
        <taxon>Helotiales</taxon>
        <taxon>Amorphothecaceae</taxon>
        <taxon>Amorphotheca</taxon>
    </lineage>
</organism>
<accession>A0A2T3BB32</accession>
<reference evidence="2 3" key="1">
    <citation type="journal article" date="2018" name="New Phytol.">
        <title>Comparative genomics and transcriptomics depict ericoid mycorrhizal fungi as versatile saprotrophs and plant mutualists.</title>
        <authorList>
            <person name="Martino E."/>
            <person name="Morin E."/>
            <person name="Grelet G.A."/>
            <person name="Kuo A."/>
            <person name="Kohler A."/>
            <person name="Daghino S."/>
            <person name="Barry K.W."/>
            <person name="Cichocki N."/>
            <person name="Clum A."/>
            <person name="Dockter R.B."/>
            <person name="Hainaut M."/>
            <person name="Kuo R.C."/>
            <person name="LaButti K."/>
            <person name="Lindahl B.D."/>
            <person name="Lindquist E.A."/>
            <person name="Lipzen A."/>
            <person name="Khouja H.R."/>
            <person name="Magnuson J."/>
            <person name="Murat C."/>
            <person name="Ohm R.A."/>
            <person name="Singer S.W."/>
            <person name="Spatafora J.W."/>
            <person name="Wang M."/>
            <person name="Veneault-Fourrey C."/>
            <person name="Henrissat B."/>
            <person name="Grigoriev I.V."/>
            <person name="Martin F.M."/>
            <person name="Perotto S."/>
        </authorList>
    </citation>
    <scope>NUCLEOTIDE SEQUENCE [LARGE SCALE GENOMIC DNA]</scope>
    <source>
        <strain evidence="2 3">ATCC 22711</strain>
    </source>
</reference>
<feature type="compositionally biased region" description="Polar residues" evidence="1">
    <location>
        <begin position="65"/>
        <end position="76"/>
    </location>
</feature>
<dbReference type="GeneID" id="36571511"/>
<sequence length="155" mass="16356">MPLLGPWVGPPSPLPQNWWPDLLPRVPTTLDGALLGPPRELKPIQRSFGFNSTLTCLVHVSPVTGTSNWQPSSIPYSDNRKPTSATVPSPASPASGFVPVTAIPSPSSATISPPKSAILAPVKADEESPIKEEDESLISQEAVECIAPVSFLAQT</sequence>
<keyword evidence="3" id="KW-1185">Reference proteome</keyword>
<gene>
    <name evidence="2" type="ORF">M430DRAFT_16263</name>
</gene>
<evidence type="ECO:0000256" key="1">
    <source>
        <dbReference type="SAM" id="MobiDB-lite"/>
    </source>
</evidence>
<dbReference type="InParanoid" id="A0A2T3BB32"/>
<protein>
    <submittedName>
        <fullName evidence="2">Uncharacterized protein</fullName>
    </submittedName>
</protein>
<dbReference type="EMBL" id="KZ679007">
    <property type="protein sequence ID" value="PSS25547.1"/>
    <property type="molecule type" value="Genomic_DNA"/>
</dbReference>
<proteinExistence type="predicted"/>
<dbReference type="Proteomes" id="UP000241818">
    <property type="component" value="Unassembled WGS sequence"/>
</dbReference>
<evidence type="ECO:0000313" key="3">
    <source>
        <dbReference type="Proteomes" id="UP000241818"/>
    </source>
</evidence>
<feature type="region of interest" description="Disordered" evidence="1">
    <location>
        <begin position="65"/>
        <end position="93"/>
    </location>
</feature>